<evidence type="ECO:0000256" key="3">
    <source>
        <dbReference type="ARBA" id="ARBA00022692"/>
    </source>
</evidence>
<comment type="cofactor">
    <cofactor evidence="10">
        <name>Zn(2+)</name>
        <dbReference type="ChEBI" id="CHEBI:29105"/>
    </cofactor>
    <text evidence="10">Binds 1 zinc ion per subunit.</text>
</comment>
<protein>
    <submittedName>
        <fullName evidence="13">Zn-dependent protease with chaperone function</fullName>
    </submittedName>
</protein>
<dbReference type="GO" id="GO:0046872">
    <property type="term" value="F:metal ion binding"/>
    <property type="evidence" value="ECO:0007669"/>
    <property type="project" value="UniProtKB-KW"/>
</dbReference>
<accession>A0A482Y3R8</accession>
<keyword evidence="7 11" id="KW-1133">Transmembrane helix</keyword>
<evidence type="ECO:0000256" key="5">
    <source>
        <dbReference type="ARBA" id="ARBA00022801"/>
    </source>
</evidence>
<keyword evidence="9 11" id="KW-0472">Membrane</keyword>
<feature type="domain" description="Peptidase M48" evidence="12">
    <location>
        <begin position="109"/>
        <end position="349"/>
    </location>
</feature>
<keyword evidence="6 10" id="KW-0862">Zinc</keyword>
<evidence type="ECO:0000256" key="6">
    <source>
        <dbReference type="ARBA" id="ARBA00022833"/>
    </source>
</evidence>
<feature type="transmembrane region" description="Helical" evidence="11">
    <location>
        <begin position="65"/>
        <end position="88"/>
    </location>
</feature>
<dbReference type="EMBL" id="SHMP01000007">
    <property type="protein sequence ID" value="RZV06662.1"/>
    <property type="molecule type" value="Genomic_DNA"/>
</dbReference>
<evidence type="ECO:0000313" key="13">
    <source>
        <dbReference type="EMBL" id="RZV06662.1"/>
    </source>
</evidence>
<comment type="caution">
    <text evidence="13">The sequence shown here is derived from an EMBL/GenBank/DDBJ whole genome shotgun (WGS) entry which is preliminary data.</text>
</comment>
<evidence type="ECO:0000256" key="11">
    <source>
        <dbReference type="SAM" id="Phobius"/>
    </source>
</evidence>
<keyword evidence="2 10" id="KW-0645">Protease</keyword>
<feature type="transmembrane region" description="Helical" evidence="11">
    <location>
        <begin position="228"/>
        <end position="252"/>
    </location>
</feature>
<feature type="transmembrane region" description="Helical" evidence="11">
    <location>
        <begin position="12"/>
        <end position="45"/>
    </location>
</feature>
<name>A0A482Y3R8_9EURY</name>
<gene>
    <name evidence="13" type="ORF">BDK88_3687</name>
</gene>
<evidence type="ECO:0000256" key="2">
    <source>
        <dbReference type="ARBA" id="ARBA00022670"/>
    </source>
</evidence>
<feature type="transmembrane region" description="Helical" evidence="11">
    <location>
        <begin position="182"/>
        <end position="202"/>
    </location>
</feature>
<dbReference type="GO" id="GO:0004222">
    <property type="term" value="F:metalloendopeptidase activity"/>
    <property type="evidence" value="ECO:0007669"/>
    <property type="project" value="InterPro"/>
</dbReference>
<evidence type="ECO:0000256" key="7">
    <source>
        <dbReference type="ARBA" id="ARBA00022989"/>
    </source>
</evidence>
<evidence type="ECO:0000256" key="4">
    <source>
        <dbReference type="ARBA" id="ARBA00022723"/>
    </source>
</evidence>
<dbReference type="AlphaFoldDB" id="A0A482Y3R8"/>
<dbReference type="Proteomes" id="UP000291097">
    <property type="component" value="Unassembled WGS sequence"/>
</dbReference>
<dbReference type="InterPro" id="IPR001915">
    <property type="entry name" value="Peptidase_M48"/>
</dbReference>
<evidence type="ECO:0000256" key="1">
    <source>
        <dbReference type="ARBA" id="ARBA00022475"/>
    </source>
</evidence>
<evidence type="ECO:0000256" key="8">
    <source>
        <dbReference type="ARBA" id="ARBA00023049"/>
    </source>
</evidence>
<dbReference type="PANTHER" id="PTHR43221:SF2">
    <property type="entry name" value="PROTEASE HTPX HOMOLOG"/>
    <property type="match status" value="1"/>
</dbReference>
<organism evidence="13 14">
    <name type="scientific">Natrinema hispanicum</name>
    <dbReference type="NCBI Taxonomy" id="392421"/>
    <lineage>
        <taxon>Archaea</taxon>
        <taxon>Methanobacteriati</taxon>
        <taxon>Methanobacteriota</taxon>
        <taxon>Stenosarchaea group</taxon>
        <taxon>Halobacteria</taxon>
        <taxon>Halobacteriales</taxon>
        <taxon>Natrialbaceae</taxon>
        <taxon>Natrinema</taxon>
    </lineage>
</organism>
<keyword evidence="1" id="KW-1003">Cell membrane</keyword>
<proteinExistence type="inferred from homology"/>
<dbReference type="OrthoDB" id="28389at2157"/>
<keyword evidence="3 11" id="KW-0812">Transmembrane</keyword>
<evidence type="ECO:0000313" key="14">
    <source>
        <dbReference type="Proteomes" id="UP000291097"/>
    </source>
</evidence>
<keyword evidence="5 10" id="KW-0378">Hydrolase</keyword>
<dbReference type="GO" id="GO:0006508">
    <property type="term" value="P:proteolysis"/>
    <property type="evidence" value="ECO:0007669"/>
    <property type="project" value="UniProtKB-KW"/>
</dbReference>
<keyword evidence="4" id="KW-0479">Metal-binding</keyword>
<dbReference type="PANTHER" id="PTHR43221">
    <property type="entry name" value="PROTEASE HTPX"/>
    <property type="match status" value="1"/>
</dbReference>
<evidence type="ECO:0000259" key="12">
    <source>
        <dbReference type="Pfam" id="PF01435"/>
    </source>
</evidence>
<dbReference type="RefSeq" id="WP_130501521.1">
    <property type="nucleotide sequence ID" value="NZ_SHMP01000007.1"/>
</dbReference>
<sequence>MKKSDWPRDERLIGNMIFAITNIVILTGTFAAVIAFLSRSLIILIFVRPLDKIPHSLISIVPGGIPLWLSMGVPIFITLTIFIGLPLLNRWLRGLLIQRFESGTHDPPADIHQRVTMLSKSANMPPPSVAVVDSEVATAFTTGLRPNEAQITVTSALIDTLSKSELNGVLAHELSHIKNRDVTIMTAVMIPIVVAAGLWTVMTNDTSHQPGQAYRHRNQNTSHTFDGLISGMFGLIAGMFWVLACLCTAPFARYREFAADRGAAVITGEPATIAAALETIDSRSPPTVDMRLVDMSPMAILPITDTTDVWTAGWDTPSDWLPETFREQLSIYSRTHPETKERLRRLRELEKTLHGTDTSGSN</sequence>
<dbReference type="InterPro" id="IPR050083">
    <property type="entry name" value="HtpX_protease"/>
</dbReference>
<evidence type="ECO:0000256" key="9">
    <source>
        <dbReference type="ARBA" id="ARBA00023136"/>
    </source>
</evidence>
<evidence type="ECO:0000256" key="10">
    <source>
        <dbReference type="RuleBase" id="RU003983"/>
    </source>
</evidence>
<reference evidence="13 14" key="1">
    <citation type="submission" date="2019-02" db="EMBL/GenBank/DDBJ databases">
        <title>Genomic Encyclopedia of Archaeal and Bacterial Type Strains, Phase II (KMG-II): from individual species to whole genera.</title>
        <authorList>
            <person name="Goeker M."/>
        </authorList>
    </citation>
    <scope>NUCLEOTIDE SEQUENCE [LARGE SCALE GENOMIC DNA]</scope>
    <source>
        <strain evidence="13 14">DSM 18328</strain>
    </source>
</reference>
<comment type="similarity">
    <text evidence="10">Belongs to the peptidase M48 family.</text>
</comment>
<dbReference type="Gene3D" id="3.30.2010.10">
    <property type="entry name" value="Metalloproteases ('zincins'), catalytic domain"/>
    <property type="match status" value="1"/>
</dbReference>
<dbReference type="Pfam" id="PF01435">
    <property type="entry name" value="Peptidase_M48"/>
    <property type="match status" value="1"/>
</dbReference>
<keyword evidence="8 10" id="KW-0482">Metalloprotease</keyword>